<keyword evidence="4" id="KW-1185">Reference proteome</keyword>
<dbReference type="OrthoDB" id="932587at2"/>
<dbReference type="AlphaFoldDB" id="A0L953"/>
<dbReference type="InterPro" id="IPR025587">
    <property type="entry name" value="DUF4351"/>
</dbReference>
<name>A0L953_MAGMM</name>
<reference evidence="4" key="1">
    <citation type="journal article" date="2009" name="Appl. Environ. Microbiol.">
        <title>Complete genome sequence of the chemolithoautotrophic marine magnetotactic coccus strain MC-1.</title>
        <authorList>
            <person name="Schubbe S."/>
            <person name="Williams T.J."/>
            <person name="Xie G."/>
            <person name="Kiss H.E."/>
            <person name="Brettin T.S."/>
            <person name="Martinez D."/>
            <person name="Ross C.A."/>
            <person name="Schuler D."/>
            <person name="Cox B.L."/>
            <person name="Nealson K.H."/>
            <person name="Bazylinski D.A."/>
        </authorList>
    </citation>
    <scope>NUCLEOTIDE SEQUENCE [LARGE SCALE GENOMIC DNA]</scope>
    <source>
        <strain evidence="4">ATCC BAA-1437 / JCM 17883 / MC-1</strain>
    </source>
</reference>
<evidence type="ECO:0000313" key="3">
    <source>
        <dbReference type="EMBL" id="ABK44496.1"/>
    </source>
</evidence>
<dbReference type="Pfam" id="PF04754">
    <property type="entry name" value="Transposase_31"/>
    <property type="match status" value="1"/>
</dbReference>
<gene>
    <name evidence="3" type="ordered locus">Mmc1_1994</name>
</gene>
<dbReference type="HOGENOM" id="CLU_059548_0_1_5"/>
<evidence type="ECO:0000259" key="1">
    <source>
        <dbReference type="Pfam" id="PF04754"/>
    </source>
</evidence>
<dbReference type="eggNOG" id="COG5464">
    <property type="taxonomic scope" value="Bacteria"/>
</dbReference>
<protein>
    <submittedName>
        <fullName evidence="3">Putative transposase</fullName>
    </submittedName>
</protein>
<dbReference type="PANTHER" id="PTHR34611:SF2">
    <property type="entry name" value="INACTIVE RECOMBINATION-PROMOTING NUCLEASE-LIKE PROTEIN RPNE-RELATED"/>
    <property type="match status" value="1"/>
</dbReference>
<feature type="domain" description="Transposase (putative) YhgA-like" evidence="1">
    <location>
        <begin position="3"/>
        <end position="200"/>
    </location>
</feature>
<feature type="domain" description="DUF4351" evidence="2">
    <location>
        <begin position="263"/>
        <end position="316"/>
    </location>
</feature>
<dbReference type="RefSeq" id="WP_011713631.1">
    <property type="nucleotide sequence ID" value="NC_008576.1"/>
</dbReference>
<accession>A0L953</accession>
<dbReference type="EMBL" id="CP000471">
    <property type="protein sequence ID" value="ABK44496.1"/>
    <property type="molecule type" value="Genomic_DNA"/>
</dbReference>
<dbReference type="InterPro" id="IPR051699">
    <property type="entry name" value="Rpn/YhgA-like_nuclease"/>
</dbReference>
<evidence type="ECO:0000313" key="4">
    <source>
        <dbReference type="Proteomes" id="UP000002586"/>
    </source>
</evidence>
<evidence type="ECO:0000259" key="2">
    <source>
        <dbReference type="Pfam" id="PF14261"/>
    </source>
</evidence>
<dbReference type="Pfam" id="PF14261">
    <property type="entry name" value="DUF4351"/>
    <property type="match status" value="1"/>
</dbReference>
<sequence>MGDHDSSYKQLFSHAEMVRDLLLGFVQEAWVEHLDFATLEKVSGSYITDDLRDREDDVIWRVRWGEAWLYIFVLIEFQSTVDWMMAVRMNVYVMLLYQDLVKSGQVKQGEMLPPVLPMVLYNGKPIWSAAMDVADLIRPVPGGLECFRPHMRYLLIDEVRYEDASLAEMKNLAAALFRLEKSQSPTDIRAVLSSLIDWLKAPGQLSLRRAFTVMLGRVLLPRKALGQVIPELNDLQEVDAMLAETVLEWTKEWEAQGIQKGLEKGRQEEAASMLLRLLSRRFGPLPEEIQSRVTTSAVTEIEMWSDRIFDAESLESVFK</sequence>
<reference evidence="3 4" key="2">
    <citation type="journal article" date="2012" name="Int. J. Syst. Evol. Microbiol.">
        <title>Magnetococcus marinus gen. nov., sp. nov., a marine, magnetotactic bacterium that represents a novel lineage (Magnetococcaceae fam. nov.; Magnetococcales ord. nov.) at the base of the Alphaproteobacteria.</title>
        <authorList>
            <person name="Bazylinski D.A."/>
            <person name="Williams T.J."/>
            <person name="Lefevre C.T."/>
            <person name="Berg R.J."/>
            <person name="Zhang C.L."/>
            <person name="Bowser S.S."/>
            <person name="Dean A.J."/>
            <person name="Beveridge T.J."/>
        </authorList>
    </citation>
    <scope>NUCLEOTIDE SEQUENCE [LARGE SCALE GENOMIC DNA]</scope>
    <source>
        <strain evidence="4">ATCC BAA-1437 / JCM 17883 / MC-1</strain>
    </source>
</reference>
<proteinExistence type="predicted"/>
<dbReference type="PANTHER" id="PTHR34611">
    <property type="match status" value="1"/>
</dbReference>
<dbReference type="InterPro" id="IPR006842">
    <property type="entry name" value="Transposase_31"/>
</dbReference>
<dbReference type="Proteomes" id="UP000002586">
    <property type="component" value="Chromosome"/>
</dbReference>
<dbReference type="KEGG" id="mgm:Mmc1_1994"/>
<organism evidence="3 4">
    <name type="scientific">Magnetococcus marinus (strain ATCC BAA-1437 / JCM 17883 / MC-1)</name>
    <dbReference type="NCBI Taxonomy" id="156889"/>
    <lineage>
        <taxon>Bacteria</taxon>
        <taxon>Pseudomonadati</taxon>
        <taxon>Pseudomonadota</taxon>
        <taxon>Magnetococcia</taxon>
        <taxon>Magnetococcales</taxon>
        <taxon>Magnetococcaceae</taxon>
        <taxon>Magnetococcus</taxon>
    </lineage>
</organism>